<dbReference type="CDD" id="cd06529">
    <property type="entry name" value="S24_LexA-like"/>
    <property type="match status" value="1"/>
</dbReference>
<dbReference type="SUPFAM" id="SSF51306">
    <property type="entry name" value="LexA/Signal peptidase"/>
    <property type="match status" value="1"/>
</dbReference>
<dbReference type="InterPro" id="IPR050077">
    <property type="entry name" value="LexA_repressor"/>
</dbReference>
<protein>
    <submittedName>
        <fullName evidence="2">S24 family peptidase</fullName>
    </submittedName>
</protein>
<dbReference type="InterPro" id="IPR039418">
    <property type="entry name" value="LexA-like"/>
</dbReference>
<dbReference type="Pfam" id="PF00717">
    <property type="entry name" value="Peptidase_S24"/>
    <property type="match status" value="1"/>
</dbReference>
<gene>
    <name evidence="2" type="ORF">FXF03_02330</name>
</gene>
<name>A0ABD7SS94_VIBCL</name>
<dbReference type="PANTHER" id="PTHR33516">
    <property type="entry name" value="LEXA REPRESSOR"/>
    <property type="match status" value="1"/>
</dbReference>
<feature type="domain" description="Peptidase S24/S26A/S26B/S26C" evidence="1">
    <location>
        <begin position="14"/>
        <end position="119"/>
    </location>
</feature>
<organism evidence="2 3">
    <name type="scientific">Vibrio cholerae</name>
    <dbReference type="NCBI Taxonomy" id="666"/>
    <lineage>
        <taxon>Bacteria</taxon>
        <taxon>Pseudomonadati</taxon>
        <taxon>Pseudomonadota</taxon>
        <taxon>Gammaproteobacteria</taxon>
        <taxon>Vibrionales</taxon>
        <taxon>Vibrionaceae</taxon>
        <taxon>Vibrio</taxon>
    </lineage>
</organism>
<dbReference type="AlphaFoldDB" id="A0ABD7SS94"/>
<accession>A0ABD7SS94</accession>
<dbReference type="PANTHER" id="PTHR33516:SF2">
    <property type="entry name" value="LEXA REPRESSOR-RELATED"/>
    <property type="match status" value="1"/>
</dbReference>
<proteinExistence type="predicted"/>
<dbReference type="InterPro" id="IPR015927">
    <property type="entry name" value="Peptidase_S24_S26A/B/C"/>
</dbReference>
<dbReference type="InterPro" id="IPR036286">
    <property type="entry name" value="LexA/Signal_pep-like_sf"/>
</dbReference>
<sequence length="136" mass="15084">MKIIPISAHAGLTGFESPAAQYKQLPLSLDELLIQHASSTFIGIAKGQSMIGCGIHDGDLLIVDRHLDIKNHDVIVCNFNGEFLCKRIDTERRLLLSENTKSNPIRIEESDQFSSEGVVTFSIRCHRNNKLAGLIK</sequence>
<evidence type="ECO:0000313" key="3">
    <source>
        <dbReference type="Proteomes" id="UP000323819"/>
    </source>
</evidence>
<evidence type="ECO:0000313" key="2">
    <source>
        <dbReference type="EMBL" id="TXX67438.1"/>
    </source>
</evidence>
<comment type="caution">
    <text evidence="2">The sequence shown here is derived from an EMBL/GenBank/DDBJ whole genome shotgun (WGS) entry which is preliminary data.</text>
</comment>
<dbReference type="RefSeq" id="WP_148521581.1">
    <property type="nucleotide sequence ID" value="NZ_JAANNJ010000015.1"/>
</dbReference>
<evidence type="ECO:0000259" key="1">
    <source>
        <dbReference type="Pfam" id="PF00717"/>
    </source>
</evidence>
<dbReference type="Proteomes" id="UP000323819">
    <property type="component" value="Unassembled WGS sequence"/>
</dbReference>
<dbReference type="EMBL" id="VSIJ01000005">
    <property type="protein sequence ID" value="TXX67438.1"/>
    <property type="molecule type" value="Genomic_DNA"/>
</dbReference>
<dbReference type="Gene3D" id="2.10.109.10">
    <property type="entry name" value="Umud Fragment, subunit A"/>
    <property type="match status" value="1"/>
</dbReference>
<reference evidence="2 3" key="1">
    <citation type="submission" date="2019-06" db="EMBL/GenBank/DDBJ databases">
        <title>Vibrio cholerae phylogeny based on whole-genome sequencing reveals genetic diversity and population strucutre.</title>
        <authorList>
            <person name="Zhiqiu Y."/>
            <person name="Bin L."/>
            <person name="Lingyan J."/>
        </authorList>
    </citation>
    <scope>NUCLEOTIDE SEQUENCE [LARGE SCALE GENOMIC DNA]</scope>
    <source>
        <strain evidence="2 3">N2814</strain>
    </source>
</reference>